<dbReference type="Proteomes" id="UP001058461">
    <property type="component" value="Chromosome"/>
</dbReference>
<feature type="domain" description="HTH lysR-type" evidence="5">
    <location>
        <begin position="1"/>
        <end position="58"/>
    </location>
</feature>
<dbReference type="SUPFAM" id="SSF46785">
    <property type="entry name" value="Winged helix' DNA-binding domain"/>
    <property type="match status" value="1"/>
</dbReference>
<keyword evidence="7" id="KW-1185">Reference proteome</keyword>
<evidence type="ECO:0000313" key="7">
    <source>
        <dbReference type="Proteomes" id="UP001058461"/>
    </source>
</evidence>
<organism evidence="6 7">
    <name type="scientific">Marinobacterium rhizophilum</name>
    <dbReference type="NCBI Taxonomy" id="420402"/>
    <lineage>
        <taxon>Bacteria</taxon>
        <taxon>Pseudomonadati</taxon>
        <taxon>Pseudomonadota</taxon>
        <taxon>Gammaproteobacteria</taxon>
        <taxon>Oceanospirillales</taxon>
        <taxon>Oceanospirillaceae</taxon>
        <taxon>Marinobacterium</taxon>
    </lineage>
</organism>
<keyword evidence="3" id="KW-0238">DNA-binding</keyword>
<dbReference type="Gene3D" id="3.40.190.290">
    <property type="match status" value="1"/>
</dbReference>
<reference evidence="6" key="1">
    <citation type="submission" date="2021-04" db="EMBL/GenBank/DDBJ databases">
        <title>Oceanospirillales bacteria with DddD are important DMSP degraders in coastal seawater.</title>
        <authorList>
            <person name="Liu J."/>
        </authorList>
    </citation>
    <scope>NUCLEOTIDE SEQUENCE</scope>
    <source>
        <strain evidence="6">D13-1</strain>
    </source>
</reference>
<evidence type="ECO:0000256" key="3">
    <source>
        <dbReference type="ARBA" id="ARBA00023125"/>
    </source>
</evidence>
<evidence type="ECO:0000313" key="6">
    <source>
        <dbReference type="EMBL" id="UTW11433.1"/>
    </source>
</evidence>
<evidence type="ECO:0000256" key="4">
    <source>
        <dbReference type="ARBA" id="ARBA00023163"/>
    </source>
</evidence>
<dbReference type="Pfam" id="PF03466">
    <property type="entry name" value="LysR_substrate"/>
    <property type="match status" value="1"/>
</dbReference>
<dbReference type="Gene3D" id="1.10.10.10">
    <property type="entry name" value="Winged helix-like DNA-binding domain superfamily/Winged helix DNA-binding domain"/>
    <property type="match status" value="1"/>
</dbReference>
<keyword evidence="2" id="KW-0805">Transcription regulation</keyword>
<dbReference type="Pfam" id="PF00126">
    <property type="entry name" value="HTH_1"/>
    <property type="match status" value="1"/>
</dbReference>
<gene>
    <name evidence="6" type="ORF">KDW95_19575</name>
</gene>
<protein>
    <submittedName>
        <fullName evidence="6">LysR family transcriptional regulator</fullName>
    </submittedName>
</protein>
<dbReference type="RefSeq" id="WP_255853471.1">
    <property type="nucleotide sequence ID" value="NZ_CP073347.1"/>
</dbReference>
<dbReference type="InterPro" id="IPR005119">
    <property type="entry name" value="LysR_subst-bd"/>
</dbReference>
<dbReference type="EMBL" id="CP073347">
    <property type="protein sequence ID" value="UTW11433.1"/>
    <property type="molecule type" value="Genomic_DNA"/>
</dbReference>
<dbReference type="InterPro" id="IPR036390">
    <property type="entry name" value="WH_DNA-bd_sf"/>
</dbReference>
<comment type="similarity">
    <text evidence="1">Belongs to the LysR transcriptional regulatory family.</text>
</comment>
<accession>A0ABY5HIJ3</accession>
<dbReference type="InterPro" id="IPR000847">
    <property type="entry name" value="LysR_HTH_N"/>
</dbReference>
<dbReference type="PANTHER" id="PTHR30419">
    <property type="entry name" value="HTH-TYPE TRANSCRIPTIONAL REGULATOR YBHD"/>
    <property type="match status" value="1"/>
</dbReference>
<evidence type="ECO:0000259" key="5">
    <source>
        <dbReference type="PROSITE" id="PS50931"/>
    </source>
</evidence>
<dbReference type="InterPro" id="IPR050950">
    <property type="entry name" value="HTH-type_LysR_regulators"/>
</dbReference>
<dbReference type="InterPro" id="IPR036388">
    <property type="entry name" value="WH-like_DNA-bd_sf"/>
</dbReference>
<keyword evidence="4" id="KW-0804">Transcription</keyword>
<evidence type="ECO:0000256" key="1">
    <source>
        <dbReference type="ARBA" id="ARBA00009437"/>
    </source>
</evidence>
<name>A0ABY5HIJ3_9GAMM</name>
<sequence>MKHQHIKAFVQVADRGSIRAAAREMNISQSALTRAMRELEEDVGAELLVRSYRGVAFTPAGNALLKRARLILETIDRARDEVRQISGGSGANITIGITPVLATTVFPAVYQQFAQALPDAAQTLTEGLLTGIVPDLIEGRLDFGVAIASQHELPSELTFTPLSDVLSCIAGRSGHPLAEATQWCELLQARWVLNLTIGSSSNNLLRWLDEQGWERPKKIVQCTSPMLMLEMMRRTDLIGYGPALLLQDPLSSTGIVPFRVAPQPPASTLGIIRVRGVPLTPAAQLLETLIKRAASILS</sequence>
<proteinExistence type="inferred from homology"/>
<dbReference type="PRINTS" id="PR00039">
    <property type="entry name" value="HTHLYSR"/>
</dbReference>
<dbReference type="PANTHER" id="PTHR30419:SF30">
    <property type="entry name" value="LYSR FAMILY TRANSCRIPTIONAL REGULATOR"/>
    <property type="match status" value="1"/>
</dbReference>
<evidence type="ECO:0000256" key="2">
    <source>
        <dbReference type="ARBA" id="ARBA00023015"/>
    </source>
</evidence>
<dbReference type="PROSITE" id="PS50931">
    <property type="entry name" value="HTH_LYSR"/>
    <property type="match status" value="1"/>
</dbReference>
<dbReference type="SUPFAM" id="SSF53850">
    <property type="entry name" value="Periplasmic binding protein-like II"/>
    <property type="match status" value="1"/>
</dbReference>